<dbReference type="PANTHER" id="PTHR30213">
    <property type="entry name" value="INNER MEMBRANE PROTEIN YHJD"/>
    <property type="match status" value="1"/>
</dbReference>
<dbReference type="RefSeq" id="WP_150031464.1">
    <property type="nucleotide sequence ID" value="NZ_VWSH01000001.1"/>
</dbReference>
<evidence type="ECO:0000256" key="3">
    <source>
        <dbReference type="ARBA" id="ARBA00022692"/>
    </source>
</evidence>
<evidence type="ECO:0000256" key="4">
    <source>
        <dbReference type="ARBA" id="ARBA00022989"/>
    </source>
</evidence>
<protein>
    <submittedName>
        <fullName evidence="7">YihY/virulence factor BrkB family protein</fullName>
    </submittedName>
</protein>
<comment type="caution">
    <text evidence="7">The sequence shown here is derived from an EMBL/GenBank/DDBJ whole genome shotgun (WGS) entry which is preliminary data.</text>
</comment>
<sequence length="315" mass="34947">MTSLKYKTNKRISLLASGLKYIIIPGANGANAYEVTSTFVKSIKDIRLTERAAAISYNFLLAIPPSLIFLFSLATFLPPATVHDVVLNSIQSLSPNPKLFAALEAIITDFMNNKKRELLSFGFLFTVIVSSNGVMGILRSFDRDSPAQIKRTGIARRWKALWITLGLMLLLLISITVIIIQTSIIDKFIMEHIGNAVLIKILSGCTLFLVLYFAICILYKYGPSLNQKFPFFSTGALLASLLFVMISIGFFFIANNFINYNKVYGSIGTLLMLMIWTFITGLVILIGYEINLTILLFAEKKKNIAAKANKGSSKP</sequence>
<feature type="transmembrane region" description="Helical" evidence="6">
    <location>
        <begin position="231"/>
        <end position="253"/>
    </location>
</feature>
<dbReference type="NCBIfam" id="TIGR00765">
    <property type="entry name" value="yihY_not_rbn"/>
    <property type="match status" value="1"/>
</dbReference>
<evidence type="ECO:0000256" key="6">
    <source>
        <dbReference type="SAM" id="Phobius"/>
    </source>
</evidence>
<keyword evidence="2" id="KW-1003">Cell membrane</keyword>
<evidence type="ECO:0000256" key="1">
    <source>
        <dbReference type="ARBA" id="ARBA00004651"/>
    </source>
</evidence>
<dbReference type="Proteomes" id="UP000323632">
    <property type="component" value="Unassembled WGS sequence"/>
</dbReference>
<evidence type="ECO:0000313" key="7">
    <source>
        <dbReference type="EMBL" id="KAA5536887.1"/>
    </source>
</evidence>
<keyword evidence="8" id="KW-1185">Reference proteome</keyword>
<name>A0A5M6CP60_9BACT</name>
<feature type="transmembrane region" description="Helical" evidence="6">
    <location>
        <begin position="57"/>
        <end position="77"/>
    </location>
</feature>
<reference evidence="7 8" key="1">
    <citation type="submission" date="2019-09" db="EMBL/GenBank/DDBJ databases">
        <title>Genome sequence and assembly of Taibaiella sp.</title>
        <authorList>
            <person name="Chhetri G."/>
        </authorList>
    </citation>
    <scope>NUCLEOTIDE SEQUENCE [LARGE SCALE GENOMIC DNA]</scope>
    <source>
        <strain evidence="7 8">KVB11</strain>
    </source>
</reference>
<dbReference type="EMBL" id="VWSH01000001">
    <property type="protein sequence ID" value="KAA5536887.1"/>
    <property type="molecule type" value="Genomic_DNA"/>
</dbReference>
<feature type="transmembrane region" description="Helical" evidence="6">
    <location>
        <begin position="160"/>
        <end position="185"/>
    </location>
</feature>
<feature type="transmembrane region" description="Helical" evidence="6">
    <location>
        <begin position="273"/>
        <end position="298"/>
    </location>
</feature>
<comment type="subcellular location">
    <subcellularLocation>
        <location evidence="1">Cell membrane</location>
        <topology evidence="1">Multi-pass membrane protein</topology>
    </subcellularLocation>
</comment>
<dbReference type="Pfam" id="PF03631">
    <property type="entry name" value="Virul_fac_BrkB"/>
    <property type="match status" value="1"/>
</dbReference>
<evidence type="ECO:0000256" key="5">
    <source>
        <dbReference type="ARBA" id="ARBA00023136"/>
    </source>
</evidence>
<proteinExistence type="predicted"/>
<evidence type="ECO:0000256" key="2">
    <source>
        <dbReference type="ARBA" id="ARBA00022475"/>
    </source>
</evidence>
<feature type="transmembrane region" description="Helical" evidence="6">
    <location>
        <begin position="197"/>
        <end position="219"/>
    </location>
</feature>
<keyword evidence="3 6" id="KW-0812">Transmembrane</keyword>
<dbReference type="GO" id="GO:0005886">
    <property type="term" value="C:plasma membrane"/>
    <property type="evidence" value="ECO:0007669"/>
    <property type="project" value="UniProtKB-SubCell"/>
</dbReference>
<feature type="transmembrane region" description="Helical" evidence="6">
    <location>
        <begin position="118"/>
        <end position="139"/>
    </location>
</feature>
<accession>A0A5M6CP60</accession>
<evidence type="ECO:0000313" key="8">
    <source>
        <dbReference type="Proteomes" id="UP000323632"/>
    </source>
</evidence>
<dbReference type="InterPro" id="IPR017039">
    <property type="entry name" value="Virul_fac_BrkB"/>
</dbReference>
<dbReference type="PIRSF" id="PIRSF035875">
    <property type="entry name" value="RNase_BN"/>
    <property type="match status" value="1"/>
</dbReference>
<organism evidence="7 8">
    <name type="scientific">Taibaiella lutea</name>
    <dbReference type="NCBI Taxonomy" id="2608001"/>
    <lineage>
        <taxon>Bacteria</taxon>
        <taxon>Pseudomonadati</taxon>
        <taxon>Bacteroidota</taxon>
        <taxon>Chitinophagia</taxon>
        <taxon>Chitinophagales</taxon>
        <taxon>Chitinophagaceae</taxon>
        <taxon>Taibaiella</taxon>
    </lineage>
</organism>
<dbReference type="AlphaFoldDB" id="A0A5M6CP60"/>
<keyword evidence="4 6" id="KW-1133">Transmembrane helix</keyword>
<gene>
    <name evidence="7" type="ORF">F0919_04230</name>
</gene>
<dbReference type="PANTHER" id="PTHR30213:SF0">
    <property type="entry name" value="UPF0761 MEMBRANE PROTEIN YIHY"/>
    <property type="match status" value="1"/>
</dbReference>
<keyword evidence="5 6" id="KW-0472">Membrane</keyword>